<sequence length="100" mass="11077">MKKIMAMALALSLFSPIASFAKSDNSCDAYVKNTKVDGNMYRFNIIDETGTNINSSNDWSFSAATRDVAQVLNLAHLLRVKICINYIYGTSSWTITNVSI</sequence>
<evidence type="ECO:0000256" key="1">
    <source>
        <dbReference type="SAM" id="SignalP"/>
    </source>
</evidence>
<gene>
    <name evidence="2" type="ORF">F4V73_01620</name>
</gene>
<dbReference type="Proteomes" id="UP000322181">
    <property type="component" value="Unassembled WGS sequence"/>
</dbReference>
<name>A0A5M9R6Q1_9GAMM</name>
<dbReference type="OrthoDB" id="9945042at2"/>
<comment type="caution">
    <text evidence="2">The sequence shown here is derived from an EMBL/GenBank/DDBJ whole genome shotgun (WGS) entry which is preliminary data.</text>
</comment>
<evidence type="ECO:0000313" key="2">
    <source>
        <dbReference type="EMBL" id="KAA8716614.1"/>
    </source>
</evidence>
<feature type="chain" id="PRO_5024384274" evidence="1">
    <location>
        <begin position="22"/>
        <end position="100"/>
    </location>
</feature>
<proteinExistence type="predicted"/>
<feature type="signal peptide" evidence="1">
    <location>
        <begin position="1"/>
        <end position="21"/>
    </location>
</feature>
<dbReference type="AlphaFoldDB" id="A0A5M9R6Q1"/>
<protein>
    <submittedName>
        <fullName evidence="2">Uncharacterized protein</fullName>
    </submittedName>
</protein>
<organism evidence="2 3">
    <name type="scientific">Morganella psychrotolerans</name>
    <dbReference type="NCBI Taxonomy" id="368603"/>
    <lineage>
        <taxon>Bacteria</taxon>
        <taxon>Pseudomonadati</taxon>
        <taxon>Pseudomonadota</taxon>
        <taxon>Gammaproteobacteria</taxon>
        <taxon>Enterobacterales</taxon>
        <taxon>Morganellaceae</taxon>
        <taxon>Morganella</taxon>
    </lineage>
</organism>
<dbReference type="RefSeq" id="WP_067364020.1">
    <property type="nucleotide sequence ID" value="NZ_BAAAFS010000001.1"/>
</dbReference>
<reference evidence="2 3" key="1">
    <citation type="submission" date="2019-09" db="EMBL/GenBank/DDBJ databases">
        <title>Draft genome sequence of various Type strains from the CCUG.</title>
        <authorList>
            <person name="Pineiro-Iglesias B."/>
            <person name="Tunovic T."/>
            <person name="Unosson C."/>
            <person name="Inganas E."/>
            <person name="Ohlen M."/>
            <person name="Cardew S."/>
            <person name="Jensie-Markopoulos S."/>
            <person name="Salva-Serra F."/>
            <person name="Jaen-Luchoro D."/>
            <person name="Karlsson R."/>
            <person name="Svensson-Stadler L."/>
            <person name="Chun J."/>
            <person name="Moore E."/>
        </authorList>
    </citation>
    <scope>NUCLEOTIDE SEQUENCE [LARGE SCALE GENOMIC DNA]</scope>
    <source>
        <strain evidence="2 3">CCUG 53682T</strain>
    </source>
</reference>
<accession>A0A5M9R6Q1</accession>
<evidence type="ECO:0000313" key="3">
    <source>
        <dbReference type="Proteomes" id="UP000322181"/>
    </source>
</evidence>
<keyword evidence="1" id="KW-0732">Signal</keyword>
<dbReference type="EMBL" id="VXKB01000001">
    <property type="protein sequence ID" value="KAA8716614.1"/>
    <property type="molecule type" value="Genomic_DNA"/>
</dbReference>